<feature type="repeat" description="ANK" evidence="3">
    <location>
        <begin position="385"/>
        <end position="417"/>
    </location>
</feature>
<dbReference type="OrthoDB" id="366390at2759"/>
<organism evidence="5 6">
    <name type="scientific">Penicillium angulare</name>
    <dbReference type="NCBI Taxonomy" id="116970"/>
    <lineage>
        <taxon>Eukaryota</taxon>
        <taxon>Fungi</taxon>
        <taxon>Dikarya</taxon>
        <taxon>Ascomycota</taxon>
        <taxon>Pezizomycotina</taxon>
        <taxon>Eurotiomycetes</taxon>
        <taxon>Eurotiomycetidae</taxon>
        <taxon>Eurotiales</taxon>
        <taxon>Aspergillaceae</taxon>
        <taxon>Penicillium</taxon>
    </lineage>
</organism>
<reference evidence="5" key="2">
    <citation type="journal article" date="2023" name="IMA Fungus">
        <title>Comparative genomic study of the Penicillium genus elucidates a diverse pangenome and 15 lateral gene transfer events.</title>
        <authorList>
            <person name="Petersen C."/>
            <person name="Sorensen T."/>
            <person name="Nielsen M.R."/>
            <person name="Sondergaard T.E."/>
            <person name="Sorensen J.L."/>
            <person name="Fitzpatrick D.A."/>
            <person name="Frisvad J.C."/>
            <person name="Nielsen K.L."/>
        </authorList>
    </citation>
    <scope>NUCLEOTIDE SEQUENCE</scope>
    <source>
        <strain evidence="5">IBT 30069</strain>
    </source>
</reference>
<dbReference type="PROSITE" id="PS50088">
    <property type="entry name" value="ANK_REPEAT"/>
    <property type="match status" value="4"/>
</dbReference>
<feature type="compositionally biased region" description="Acidic residues" evidence="4">
    <location>
        <begin position="750"/>
        <end position="780"/>
    </location>
</feature>
<reference evidence="5" key="1">
    <citation type="submission" date="2022-11" db="EMBL/GenBank/DDBJ databases">
        <authorList>
            <person name="Petersen C."/>
        </authorList>
    </citation>
    <scope>NUCLEOTIDE SEQUENCE</scope>
    <source>
        <strain evidence="5">IBT 30069</strain>
    </source>
</reference>
<dbReference type="Gene3D" id="1.25.40.20">
    <property type="entry name" value="Ankyrin repeat-containing domain"/>
    <property type="match status" value="3"/>
</dbReference>
<evidence type="ECO:0000256" key="3">
    <source>
        <dbReference type="PROSITE-ProRule" id="PRU00023"/>
    </source>
</evidence>
<dbReference type="Proteomes" id="UP001149165">
    <property type="component" value="Unassembled WGS sequence"/>
</dbReference>
<feature type="repeat" description="ANK" evidence="3">
    <location>
        <begin position="609"/>
        <end position="629"/>
    </location>
</feature>
<dbReference type="InterPro" id="IPR002110">
    <property type="entry name" value="Ankyrin_rpt"/>
</dbReference>
<feature type="region of interest" description="Disordered" evidence="4">
    <location>
        <begin position="749"/>
        <end position="780"/>
    </location>
</feature>
<dbReference type="EMBL" id="JAPQKH010000005">
    <property type="protein sequence ID" value="KAJ5097696.1"/>
    <property type="molecule type" value="Genomic_DNA"/>
</dbReference>
<feature type="repeat" description="ANK" evidence="3">
    <location>
        <begin position="536"/>
        <end position="568"/>
    </location>
</feature>
<dbReference type="SUPFAM" id="SSF48403">
    <property type="entry name" value="Ankyrin repeat"/>
    <property type="match status" value="3"/>
</dbReference>
<evidence type="ECO:0008006" key="7">
    <source>
        <dbReference type="Google" id="ProtNLM"/>
    </source>
</evidence>
<dbReference type="PROSITE" id="PS50297">
    <property type="entry name" value="ANK_REP_REGION"/>
    <property type="match status" value="3"/>
</dbReference>
<feature type="repeat" description="ANK" evidence="3">
    <location>
        <begin position="352"/>
        <end position="384"/>
    </location>
</feature>
<keyword evidence="2 3" id="KW-0040">ANK repeat</keyword>
<name>A0A9W9K9M7_9EURO</name>
<dbReference type="PANTHER" id="PTHR24126">
    <property type="entry name" value="ANKYRIN REPEAT, PH AND SEC7 DOMAIN CONTAINING PROTEIN SECG-RELATED"/>
    <property type="match status" value="1"/>
</dbReference>
<keyword evidence="6" id="KW-1185">Reference proteome</keyword>
<comment type="caution">
    <text evidence="5">The sequence shown here is derived from an EMBL/GenBank/DDBJ whole genome shotgun (WGS) entry which is preliminary data.</text>
</comment>
<evidence type="ECO:0000313" key="6">
    <source>
        <dbReference type="Proteomes" id="UP001149165"/>
    </source>
</evidence>
<gene>
    <name evidence="5" type="ORF">N7456_008417</name>
</gene>
<dbReference type="AlphaFoldDB" id="A0A9W9K9M7"/>
<evidence type="ECO:0000256" key="4">
    <source>
        <dbReference type="SAM" id="MobiDB-lite"/>
    </source>
</evidence>
<protein>
    <recommendedName>
        <fullName evidence="7">F-box domain-containing protein</fullName>
    </recommendedName>
</protein>
<keyword evidence="1" id="KW-0677">Repeat</keyword>
<evidence type="ECO:0000256" key="2">
    <source>
        <dbReference type="ARBA" id="ARBA00023043"/>
    </source>
</evidence>
<sequence length="792" mass="89642">MAVSLLDLSTELLLCIFSYLPNSADKNSLIRTSRHLHAILIQELYVHAVSLLDVWQLFPAAGAGKSGTLRRFIEAIDRGIVQASKRFDIQWHPRDSGKRTLTEASDDSDAPEMIPYIPSGDLRFRGFPSHVPIEVFYREAMSFAIHFGHIEALKVLMKASNNGIDSVRAVCTVIASVAYGPHQIAARGNQPEMIKFLYFEIGIDVPVHTRFIQRRKHPAPVEVAAECGSAEALQELFRLGHDDIDYDDMETLNSALVSAIENDQDETTWDLLHYGVYPFSCPGFEVPSLHLATIKNSPYAMESLLSWKLNPNGLDDEGNGYVVKISELRSLTRRERVWGRGDILIKCLPHDGFSTPLCIAVFMGFEELVSLLLDFGADPNLLDSSGYSPLGVALSHRHPDLVCLLINSGAKVDVADSWGRPALHYAMSHVSETNKFVDIILDAGPLEDEKDWLFRILEYAHSVLGVSLPPNIISHRELVEGPTKRTPLLSSTRDDRYLLDVEYQQNYEFGTSFCKCYLSVELFLNKGYDLNSQDRLGRTLFHQAAYWLCVRMTKFLLDKGADATIKDAFGQTPLHLTMLHLPRKASLCQLQILNLVHLGCVDVNARDMNGDTALHLAARNNNFRAAKILYLGANPQEHPTYALIPDKEPWNVDFSAKDANGHTPFHVAAITHPETCNNVLYWLQKAGGSCDCVTPKGVSYCELWRQQGVKELRYGDVFYEEEWRDDDYYDDDFWQYRNHDRYESGCVDIYDSDDKESEGEEEYEEEYDYEDEDEDEDDDIDVDVDLWSTLLV</sequence>
<dbReference type="InterPro" id="IPR036770">
    <property type="entry name" value="Ankyrin_rpt-contain_sf"/>
</dbReference>
<dbReference type="Pfam" id="PF12796">
    <property type="entry name" value="Ank_2"/>
    <property type="match status" value="3"/>
</dbReference>
<dbReference type="SMART" id="SM00248">
    <property type="entry name" value="ANK"/>
    <property type="match status" value="9"/>
</dbReference>
<dbReference type="PANTHER" id="PTHR24126:SF14">
    <property type="entry name" value="ANK_REP_REGION DOMAIN-CONTAINING PROTEIN"/>
    <property type="match status" value="1"/>
</dbReference>
<accession>A0A9W9K9M7</accession>
<proteinExistence type="predicted"/>
<evidence type="ECO:0000256" key="1">
    <source>
        <dbReference type="ARBA" id="ARBA00022737"/>
    </source>
</evidence>
<evidence type="ECO:0000313" key="5">
    <source>
        <dbReference type="EMBL" id="KAJ5097696.1"/>
    </source>
</evidence>